<dbReference type="SUPFAM" id="SSF46785">
    <property type="entry name" value="Winged helix' DNA-binding domain"/>
    <property type="match status" value="1"/>
</dbReference>
<dbReference type="Gene3D" id="1.10.10.10">
    <property type="entry name" value="Winged helix-like DNA-binding domain superfamily/Winged helix DNA-binding domain"/>
    <property type="match status" value="2"/>
</dbReference>
<evidence type="ECO:0000256" key="1">
    <source>
        <dbReference type="SAM" id="MobiDB-lite"/>
    </source>
</evidence>
<dbReference type="InterPro" id="IPR016032">
    <property type="entry name" value="Sig_transdc_resp-reg_C-effctor"/>
</dbReference>
<organism evidence="3 4">
    <name type="scientific">Streptomyces typhae</name>
    <dbReference type="NCBI Taxonomy" id="2681492"/>
    <lineage>
        <taxon>Bacteria</taxon>
        <taxon>Bacillati</taxon>
        <taxon>Actinomycetota</taxon>
        <taxon>Actinomycetes</taxon>
        <taxon>Kitasatosporales</taxon>
        <taxon>Streptomycetaceae</taxon>
        <taxon>Streptomyces</taxon>
    </lineage>
</organism>
<name>A0A6L6X711_9ACTN</name>
<dbReference type="PANTHER" id="PTHR34293">
    <property type="entry name" value="HTH-TYPE TRANSCRIPTIONAL REGULATOR TRMBL2"/>
    <property type="match status" value="1"/>
</dbReference>
<dbReference type="InterPro" id="IPR036388">
    <property type="entry name" value="WH-like_DNA-bd_sf"/>
</dbReference>
<dbReference type="InterPro" id="IPR000792">
    <property type="entry name" value="Tscrpt_reg_LuxR_C"/>
</dbReference>
<dbReference type="EMBL" id="WPNZ01000025">
    <property type="protein sequence ID" value="MVO89592.1"/>
    <property type="molecule type" value="Genomic_DNA"/>
</dbReference>
<accession>A0A6L6X711</accession>
<dbReference type="InterPro" id="IPR051797">
    <property type="entry name" value="TrmB-like"/>
</dbReference>
<evidence type="ECO:0000259" key="2">
    <source>
        <dbReference type="SMART" id="SM00421"/>
    </source>
</evidence>
<dbReference type="SUPFAM" id="SSF56024">
    <property type="entry name" value="Phospholipase D/nuclease"/>
    <property type="match status" value="1"/>
</dbReference>
<sequence>MGSGKGSALRDLGLGEADERVYGALLRRRAPAVPDAAQLCRELGLTRGELARALARLREHGFTLPETGGSDGTGATAAALPRPVPPAPAVRALIHRRQAELHSRAAELERLRRQADEIAEHLDPAPAVVPGALAGVEAVSGPRAIVRHVDQLLARAEKEVLILDRPPYLNPWAVAGADPGTGIAALLERGVSVRVVLAREGLALPGRTRLLGPLVDRGLGVRVAADVPTKLIAVDGRDALLPPAGGADPTRAAVVVRDTLLQHVLRPLFEALWERALPLGGGGPRLSEEHRDLLGLLAGGFKDEAIARRLGVHVHTARRRISRLLDELGADTRFQAGAQAALRGWLAGS</sequence>
<dbReference type="SUPFAM" id="SSF46894">
    <property type="entry name" value="C-terminal effector domain of the bipartite response regulators"/>
    <property type="match status" value="1"/>
</dbReference>
<feature type="domain" description="HTH luxR-type" evidence="2">
    <location>
        <begin position="283"/>
        <end position="340"/>
    </location>
</feature>
<comment type="caution">
    <text evidence="3">The sequence shown here is derived from an EMBL/GenBank/DDBJ whole genome shotgun (WGS) entry which is preliminary data.</text>
</comment>
<dbReference type="InterPro" id="IPR036390">
    <property type="entry name" value="WH_DNA-bd_sf"/>
</dbReference>
<dbReference type="SMART" id="SM00421">
    <property type="entry name" value="HTH_LUXR"/>
    <property type="match status" value="1"/>
</dbReference>
<evidence type="ECO:0000313" key="3">
    <source>
        <dbReference type="EMBL" id="MVO89592.1"/>
    </source>
</evidence>
<protein>
    <recommendedName>
        <fullName evidence="2">HTH luxR-type domain-containing protein</fullName>
    </recommendedName>
</protein>
<dbReference type="Proteomes" id="UP000483802">
    <property type="component" value="Unassembled WGS sequence"/>
</dbReference>
<keyword evidence="4" id="KW-1185">Reference proteome</keyword>
<dbReference type="AlphaFoldDB" id="A0A6L6X711"/>
<evidence type="ECO:0000313" key="4">
    <source>
        <dbReference type="Proteomes" id="UP000483802"/>
    </source>
</evidence>
<dbReference type="GO" id="GO:0006355">
    <property type="term" value="P:regulation of DNA-templated transcription"/>
    <property type="evidence" value="ECO:0007669"/>
    <property type="project" value="InterPro"/>
</dbReference>
<dbReference type="GO" id="GO:0003677">
    <property type="term" value="F:DNA binding"/>
    <property type="evidence" value="ECO:0007669"/>
    <property type="project" value="InterPro"/>
</dbReference>
<proteinExistence type="predicted"/>
<feature type="region of interest" description="Disordered" evidence="1">
    <location>
        <begin position="62"/>
        <end position="82"/>
    </location>
</feature>
<dbReference type="PANTHER" id="PTHR34293:SF1">
    <property type="entry name" value="HTH-TYPE TRANSCRIPTIONAL REGULATOR TRMBL2"/>
    <property type="match status" value="1"/>
</dbReference>
<reference evidence="3 4" key="1">
    <citation type="submission" date="2019-11" db="EMBL/GenBank/DDBJ databases">
        <title>Streptomyces typhae sp. nov., a novel endophytic actinomycete isolated from the root of cattail pollen (Typha angustifolia L.).</title>
        <authorList>
            <person name="Peng C."/>
        </authorList>
    </citation>
    <scope>NUCLEOTIDE SEQUENCE [LARGE SCALE GENOMIC DNA]</scope>
    <source>
        <strain evidence="4">p1417</strain>
    </source>
</reference>
<gene>
    <name evidence="3" type="ORF">GPA10_33795</name>
</gene>